<protein>
    <submittedName>
        <fullName evidence="3">Enoyl-CoA hydratase/isomerase family protein</fullName>
    </submittedName>
</protein>
<comment type="caution">
    <text evidence="3">The sequence shown here is derived from an EMBL/GenBank/DDBJ whole genome shotgun (WGS) entry which is preliminary data.</text>
</comment>
<dbReference type="InterPro" id="IPR001753">
    <property type="entry name" value="Enoyl-CoA_hydra/iso"/>
</dbReference>
<organism evidence="3 4">
    <name type="scientific">Saccharopolyspora montiporae</name>
    <dbReference type="NCBI Taxonomy" id="2781240"/>
    <lineage>
        <taxon>Bacteria</taxon>
        <taxon>Bacillati</taxon>
        <taxon>Actinomycetota</taxon>
        <taxon>Actinomycetes</taxon>
        <taxon>Pseudonocardiales</taxon>
        <taxon>Pseudonocardiaceae</taxon>
        <taxon>Saccharopolyspora</taxon>
    </lineage>
</organism>
<dbReference type="GO" id="GO:0003824">
    <property type="term" value="F:catalytic activity"/>
    <property type="evidence" value="ECO:0007669"/>
    <property type="project" value="UniProtKB-ARBA"/>
</dbReference>
<dbReference type="CDD" id="cd06558">
    <property type="entry name" value="crotonase-like"/>
    <property type="match status" value="1"/>
</dbReference>
<dbReference type="Gene3D" id="3.90.226.10">
    <property type="entry name" value="2-enoyl-CoA Hydratase, Chain A, domain 1"/>
    <property type="match status" value="1"/>
</dbReference>
<name>A0A929G083_9PSEU</name>
<gene>
    <name evidence="3" type="ORF">IQ251_02675</name>
</gene>
<proteinExistence type="inferred from homology"/>
<evidence type="ECO:0000313" key="3">
    <source>
        <dbReference type="EMBL" id="MBE9373343.1"/>
    </source>
</evidence>
<dbReference type="GO" id="GO:0006635">
    <property type="term" value="P:fatty acid beta-oxidation"/>
    <property type="evidence" value="ECO:0007669"/>
    <property type="project" value="TreeGrafter"/>
</dbReference>
<dbReference type="PANTHER" id="PTHR11941">
    <property type="entry name" value="ENOYL-COA HYDRATASE-RELATED"/>
    <property type="match status" value="1"/>
</dbReference>
<dbReference type="NCBIfam" id="NF004795">
    <property type="entry name" value="PRK06143.1"/>
    <property type="match status" value="1"/>
</dbReference>
<sequence>MGDAERHAVTDVDDAGVATVTVRGANSLNIVGTAAIREVTAAISALSGDSRVRVLVLRGAAENAFVGGADIAEMSELDRDSAQVFIRGLAALCEAVRSFPAPVVARISGWCLGAGLELAAACDLRISDDGARFGMPEVQVGIPSVIHAALLPRLVGSGRAASLMLTGRRVDAGTALAWGLVDEVVGQAELDTAVARTAGGLAALPPAALRKQKELLRAWEELPVDRAVEHSVAAFGDAFDTGEPQQRMGEFLQRKRTR</sequence>
<dbReference type="Proteomes" id="UP000598360">
    <property type="component" value="Unassembled WGS sequence"/>
</dbReference>
<evidence type="ECO:0000256" key="2">
    <source>
        <dbReference type="SAM" id="MobiDB-lite"/>
    </source>
</evidence>
<evidence type="ECO:0000256" key="1">
    <source>
        <dbReference type="ARBA" id="ARBA00005254"/>
    </source>
</evidence>
<comment type="similarity">
    <text evidence="1">Belongs to the enoyl-CoA hydratase/isomerase family.</text>
</comment>
<dbReference type="InterPro" id="IPR029045">
    <property type="entry name" value="ClpP/crotonase-like_dom_sf"/>
</dbReference>
<reference evidence="3" key="1">
    <citation type="submission" date="2020-10" db="EMBL/GenBank/DDBJ databases">
        <title>Diversity and distribution of actinomycetes associated with coral in the coast of Hainan.</title>
        <authorList>
            <person name="Li F."/>
        </authorList>
    </citation>
    <scope>NUCLEOTIDE SEQUENCE</scope>
    <source>
        <strain evidence="3">HNM0983</strain>
    </source>
</reference>
<keyword evidence="4" id="KW-1185">Reference proteome</keyword>
<dbReference type="RefSeq" id="WP_193926799.1">
    <property type="nucleotide sequence ID" value="NZ_JADEYC010000005.1"/>
</dbReference>
<feature type="region of interest" description="Disordered" evidence="2">
    <location>
        <begin position="239"/>
        <end position="258"/>
    </location>
</feature>
<dbReference type="Pfam" id="PF00378">
    <property type="entry name" value="ECH_1"/>
    <property type="match status" value="1"/>
</dbReference>
<accession>A0A929G083</accession>
<evidence type="ECO:0000313" key="4">
    <source>
        <dbReference type="Proteomes" id="UP000598360"/>
    </source>
</evidence>
<dbReference type="SUPFAM" id="SSF52096">
    <property type="entry name" value="ClpP/crotonase"/>
    <property type="match status" value="1"/>
</dbReference>
<dbReference type="AlphaFoldDB" id="A0A929G083"/>
<dbReference type="PANTHER" id="PTHR11941:SF171">
    <property type="entry name" value="SD19268P"/>
    <property type="match status" value="1"/>
</dbReference>
<dbReference type="EMBL" id="JADEYC010000005">
    <property type="protein sequence ID" value="MBE9373343.1"/>
    <property type="molecule type" value="Genomic_DNA"/>
</dbReference>